<keyword evidence="2" id="KW-1133">Transmembrane helix</keyword>
<dbReference type="EMBL" id="RBNJ01002657">
    <property type="protein sequence ID" value="RUS31733.1"/>
    <property type="molecule type" value="Genomic_DNA"/>
</dbReference>
<dbReference type="Proteomes" id="UP000274822">
    <property type="component" value="Unassembled WGS sequence"/>
</dbReference>
<keyword evidence="4" id="KW-1185">Reference proteome</keyword>
<dbReference type="InterPro" id="IPR052971">
    <property type="entry name" value="TRP_calcium_channel"/>
</dbReference>
<feature type="transmembrane region" description="Helical" evidence="2">
    <location>
        <begin position="344"/>
        <end position="364"/>
    </location>
</feature>
<evidence type="ECO:0000313" key="4">
    <source>
        <dbReference type="Proteomes" id="UP000274822"/>
    </source>
</evidence>
<feature type="transmembrane region" description="Helical" evidence="2">
    <location>
        <begin position="269"/>
        <end position="290"/>
    </location>
</feature>
<feature type="region of interest" description="Disordered" evidence="1">
    <location>
        <begin position="1"/>
        <end position="27"/>
    </location>
</feature>
<evidence type="ECO:0000313" key="3">
    <source>
        <dbReference type="EMBL" id="RUS31733.1"/>
    </source>
</evidence>
<feature type="transmembrane region" description="Helical" evidence="2">
    <location>
        <begin position="206"/>
        <end position="226"/>
    </location>
</feature>
<gene>
    <name evidence="3" type="ORF">BC938DRAFT_477196</name>
</gene>
<reference evidence="3 4" key="1">
    <citation type="journal article" date="2018" name="New Phytol.">
        <title>Phylogenomics of Endogonaceae and evolution of mycorrhizas within Mucoromycota.</title>
        <authorList>
            <person name="Chang Y."/>
            <person name="Desiro A."/>
            <person name="Na H."/>
            <person name="Sandor L."/>
            <person name="Lipzen A."/>
            <person name="Clum A."/>
            <person name="Barry K."/>
            <person name="Grigoriev I.V."/>
            <person name="Martin F.M."/>
            <person name="Stajich J.E."/>
            <person name="Smith M.E."/>
            <person name="Bonito G."/>
            <person name="Spatafora J.W."/>
        </authorList>
    </citation>
    <scope>NUCLEOTIDE SEQUENCE [LARGE SCALE GENOMIC DNA]</scope>
    <source>
        <strain evidence="3 4">AD002</strain>
    </source>
</reference>
<evidence type="ECO:0000256" key="1">
    <source>
        <dbReference type="SAM" id="MobiDB-lite"/>
    </source>
</evidence>
<dbReference type="PANTHER" id="PTHR35859:SF1">
    <property type="entry name" value="NONSELECTIVE CATION CHANNEL PROTEIN"/>
    <property type="match status" value="1"/>
</dbReference>
<feature type="transmembrane region" description="Helical" evidence="2">
    <location>
        <begin position="504"/>
        <end position="527"/>
    </location>
</feature>
<feature type="transmembrane region" description="Helical" evidence="2">
    <location>
        <begin position="302"/>
        <end position="323"/>
    </location>
</feature>
<proteinExistence type="predicted"/>
<keyword evidence="2" id="KW-0472">Membrane</keyword>
<feature type="region of interest" description="Disordered" evidence="1">
    <location>
        <begin position="632"/>
        <end position="667"/>
    </location>
</feature>
<feature type="transmembrane region" description="Helical" evidence="2">
    <location>
        <begin position="399"/>
        <end position="428"/>
    </location>
</feature>
<sequence>MMSHTNHPNEGVRAPLLRSSSSRVSIPTDDTLPPLRDVITQVENTLAQLAPSVSDNIIPEDVVKSTLAFGGFVSVSAALQAAQGASKERAQLLAVKLVERIVREARLTDATVEVNEVLWVVLTKQSNLGKRELSALEAALQVEATTFLSSEIVSTFVNDIWNEGNQIDPNREKRPTNTTPTSGLGRLWKKVLNHLERWRTPRYQNALIIIVALVYIALYFFIVNIVEYMNNWPSVLEWIFYLFVFGEVISELQEIILNPVSHFTTLSTWFILPPTALLFSSFVFRMVALHCTSRMQMIRHLYTSYILLCFVAPFLFLRLIVWLDAFETIAKIEILIGKALRDSFWVFAMLVVTVVGFWQAVYAIEVDENVWTVLKVLVMGALYAPDFDATTRYDPIPNTLLFFTYLFLVTVVLTSLLVASFIASYLSIYPSLHGIYLLSFTRKTLAALHSGDDTGLIFPPLGNLPELIFVKPLLVLAYRSSNLHPFDTARREKWAKAYNRVREAVWILVYLPVVLLVSLAEVIYNLFDRLLGRITRFILARRSSFDGEPSAAGGGRDTRDLASVLRGNPATASSTSFHHAGSTNNHYYYYNTGAGGLTTPQIPNDTLRKIFDVLDRLENRADAIERRLNGIEKQLGGAPAQDSDAEDDGDLGPEGRFEVETLQIDDY</sequence>
<evidence type="ECO:0000256" key="2">
    <source>
        <dbReference type="SAM" id="Phobius"/>
    </source>
</evidence>
<name>A0A433QPL4_9FUNG</name>
<dbReference type="PANTHER" id="PTHR35859">
    <property type="entry name" value="NONSELECTIVE CATION CHANNEL PROTEIN"/>
    <property type="match status" value="1"/>
</dbReference>
<evidence type="ECO:0008006" key="5">
    <source>
        <dbReference type="Google" id="ProtNLM"/>
    </source>
</evidence>
<feature type="transmembrane region" description="Helical" evidence="2">
    <location>
        <begin position="370"/>
        <end position="387"/>
    </location>
</feature>
<accession>A0A433QPL4</accession>
<protein>
    <recommendedName>
        <fullName evidence="5">Ion transport domain-containing protein</fullName>
    </recommendedName>
</protein>
<feature type="transmembrane region" description="Helical" evidence="2">
    <location>
        <begin position="238"/>
        <end position="257"/>
    </location>
</feature>
<keyword evidence="2" id="KW-0812">Transmembrane</keyword>
<comment type="caution">
    <text evidence="3">The sequence shown here is derived from an EMBL/GenBank/DDBJ whole genome shotgun (WGS) entry which is preliminary data.</text>
</comment>
<dbReference type="AlphaFoldDB" id="A0A433QPL4"/>
<organism evidence="3 4">
    <name type="scientific">Jimgerdemannia flammicorona</name>
    <dbReference type="NCBI Taxonomy" id="994334"/>
    <lineage>
        <taxon>Eukaryota</taxon>
        <taxon>Fungi</taxon>
        <taxon>Fungi incertae sedis</taxon>
        <taxon>Mucoromycota</taxon>
        <taxon>Mucoromycotina</taxon>
        <taxon>Endogonomycetes</taxon>
        <taxon>Endogonales</taxon>
        <taxon>Endogonaceae</taxon>
        <taxon>Jimgerdemannia</taxon>
    </lineage>
</organism>